<dbReference type="PANTHER" id="PTHR33751">
    <property type="entry name" value="CBB3-TYPE CYTOCHROME C OXIDASE SUBUNIT FIXP"/>
    <property type="match status" value="1"/>
</dbReference>
<organism evidence="9 10">
    <name type="scientific">Ilyomonas limi</name>
    <dbReference type="NCBI Taxonomy" id="2575867"/>
    <lineage>
        <taxon>Bacteria</taxon>
        <taxon>Pseudomonadati</taxon>
        <taxon>Bacteroidota</taxon>
        <taxon>Chitinophagia</taxon>
        <taxon>Chitinophagales</taxon>
        <taxon>Chitinophagaceae</taxon>
        <taxon>Ilyomonas</taxon>
    </lineage>
</organism>
<keyword evidence="6" id="KW-1133">Transmembrane helix</keyword>
<dbReference type="GO" id="GO:0009055">
    <property type="term" value="F:electron transfer activity"/>
    <property type="evidence" value="ECO:0007669"/>
    <property type="project" value="InterPro"/>
</dbReference>
<dbReference type="InterPro" id="IPR032858">
    <property type="entry name" value="CcoP_N"/>
</dbReference>
<dbReference type="Pfam" id="PF14715">
    <property type="entry name" value="FixP_N"/>
    <property type="match status" value="1"/>
</dbReference>
<feature type="compositionally biased region" description="Basic and acidic residues" evidence="5">
    <location>
        <begin position="371"/>
        <end position="388"/>
    </location>
</feature>
<keyword evidence="6" id="KW-0812">Transmembrane</keyword>
<feature type="transmembrane region" description="Helical" evidence="6">
    <location>
        <begin position="216"/>
        <end position="233"/>
    </location>
</feature>
<keyword evidence="2 4" id="KW-0479">Metal-binding</keyword>
<dbReference type="InterPro" id="IPR009056">
    <property type="entry name" value="Cyt_c-like_dom"/>
</dbReference>
<dbReference type="Proteomes" id="UP000305848">
    <property type="component" value="Unassembled WGS sequence"/>
</dbReference>
<dbReference type="GO" id="GO:0020037">
    <property type="term" value="F:heme binding"/>
    <property type="evidence" value="ECO:0007669"/>
    <property type="project" value="InterPro"/>
</dbReference>
<sequence>MKFIYKKRWTKAVMLMSALLLSVNVFAEGKSEPSQMDNPLALVLVIIAGALLLAIGVLAYVLISVAGLYLEHTKEKEVPKATGTALKTLAVVAFCLVSSSLLAQDAAAAPAAAQQVVSTTISGLPKSSFYTLISVIGLEIMVILVMAYFVKVFTAKEKVITEAVTSEATHTSNIFTKIKKVWGRLNNFRPQSEEQEITLHHSYDGIQELDNRLPRWWIMGFYCTIIFACIYLYRYHIAHTAPSSIEEYQIAMTQAEAQKAAYLKHAANNIDENTVTLITDAPAVEEGQRLFTSSCSPCHGDKGQGVVGPNLTDDYWLHGGSINDVFKTIKYGYPEKGMKSWKDDFSPTQIARITSYIKSLHGSNPANAKEPQGELFKDNGAPEKDSVNLSVKKDVKAAEGKETALKF</sequence>
<evidence type="ECO:0000256" key="5">
    <source>
        <dbReference type="SAM" id="MobiDB-lite"/>
    </source>
</evidence>
<dbReference type="InterPro" id="IPR036909">
    <property type="entry name" value="Cyt_c-like_dom_sf"/>
</dbReference>
<keyword evidence="10" id="KW-1185">Reference proteome</keyword>
<feature type="transmembrane region" description="Helical" evidence="6">
    <location>
        <begin position="43"/>
        <end position="69"/>
    </location>
</feature>
<dbReference type="OrthoDB" id="9811281at2"/>
<dbReference type="GO" id="GO:0046872">
    <property type="term" value="F:metal ion binding"/>
    <property type="evidence" value="ECO:0007669"/>
    <property type="project" value="UniProtKB-KW"/>
</dbReference>
<evidence type="ECO:0000259" key="8">
    <source>
        <dbReference type="PROSITE" id="PS51007"/>
    </source>
</evidence>
<dbReference type="Gene3D" id="6.10.280.130">
    <property type="match status" value="1"/>
</dbReference>
<keyword evidence="7" id="KW-0732">Signal</keyword>
<evidence type="ECO:0000256" key="7">
    <source>
        <dbReference type="SAM" id="SignalP"/>
    </source>
</evidence>
<evidence type="ECO:0000256" key="4">
    <source>
        <dbReference type="PROSITE-ProRule" id="PRU00433"/>
    </source>
</evidence>
<reference evidence="9 10" key="1">
    <citation type="submission" date="2019-05" db="EMBL/GenBank/DDBJ databases">
        <title>Panacibacter sp. strain 17mud1-8 Genome sequencing and assembly.</title>
        <authorList>
            <person name="Chhetri G."/>
        </authorList>
    </citation>
    <scope>NUCLEOTIDE SEQUENCE [LARGE SCALE GENOMIC DNA]</scope>
    <source>
        <strain evidence="9 10">17mud1-8</strain>
    </source>
</reference>
<feature type="signal peptide" evidence="7">
    <location>
        <begin position="1"/>
        <end position="27"/>
    </location>
</feature>
<gene>
    <name evidence="9" type="ORF">FC093_01625</name>
</gene>
<dbReference type="RefSeq" id="WP_137259989.1">
    <property type="nucleotide sequence ID" value="NZ_SZQL01000001.1"/>
</dbReference>
<dbReference type="PROSITE" id="PS51007">
    <property type="entry name" value="CYTC"/>
    <property type="match status" value="1"/>
</dbReference>
<keyword evidence="1 4" id="KW-0349">Heme</keyword>
<dbReference type="InterPro" id="IPR050597">
    <property type="entry name" value="Cytochrome_c_Oxidase_Subunit"/>
</dbReference>
<evidence type="ECO:0000256" key="3">
    <source>
        <dbReference type="ARBA" id="ARBA00023004"/>
    </source>
</evidence>
<dbReference type="Gene3D" id="1.10.760.10">
    <property type="entry name" value="Cytochrome c-like domain"/>
    <property type="match status" value="1"/>
</dbReference>
<evidence type="ECO:0000313" key="10">
    <source>
        <dbReference type="Proteomes" id="UP000305848"/>
    </source>
</evidence>
<dbReference type="PANTHER" id="PTHR33751:SF1">
    <property type="entry name" value="CBB3-TYPE CYTOCHROME C OXIDASE SUBUNIT FIXP"/>
    <property type="match status" value="1"/>
</dbReference>
<name>A0A4U3LAM6_9BACT</name>
<dbReference type="AlphaFoldDB" id="A0A4U3LAM6"/>
<evidence type="ECO:0000256" key="1">
    <source>
        <dbReference type="ARBA" id="ARBA00022617"/>
    </source>
</evidence>
<accession>A0A4U3LAM6</accession>
<dbReference type="SUPFAM" id="SSF46626">
    <property type="entry name" value="Cytochrome c"/>
    <property type="match status" value="1"/>
</dbReference>
<feature type="transmembrane region" description="Helical" evidence="6">
    <location>
        <begin position="129"/>
        <end position="150"/>
    </location>
</feature>
<dbReference type="InterPro" id="IPR038414">
    <property type="entry name" value="CcoP_N_sf"/>
</dbReference>
<evidence type="ECO:0000313" key="9">
    <source>
        <dbReference type="EMBL" id="TKK71749.1"/>
    </source>
</evidence>
<comment type="caution">
    <text evidence="9">The sequence shown here is derived from an EMBL/GenBank/DDBJ whole genome shotgun (WGS) entry which is preliminary data.</text>
</comment>
<keyword evidence="6" id="KW-0472">Membrane</keyword>
<feature type="region of interest" description="Disordered" evidence="5">
    <location>
        <begin position="362"/>
        <end position="388"/>
    </location>
</feature>
<feature type="chain" id="PRO_5020292816" evidence="7">
    <location>
        <begin position="28"/>
        <end position="407"/>
    </location>
</feature>
<evidence type="ECO:0000256" key="2">
    <source>
        <dbReference type="ARBA" id="ARBA00022723"/>
    </source>
</evidence>
<proteinExistence type="predicted"/>
<feature type="transmembrane region" description="Helical" evidence="6">
    <location>
        <begin position="89"/>
        <end position="109"/>
    </location>
</feature>
<keyword evidence="3 4" id="KW-0408">Iron</keyword>
<dbReference type="EMBL" id="SZQL01000001">
    <property type="protein sequence ID" value="TKK71749.1"/>
    <property type="molecule type" value="Genomic_DNA"/>
</dbReference>
<evidence type="ECO:0000256" key="6">
    <source>
        <dbReference type="SAM" id="Phobius"/>
    </source>
</evidence>
<feature type="domain" description="Cytochrome c" evidence="8">
    <location>
        <begin position="282"/>
        <end position="361"/>
    </location>
</feature>
<protein>
    <submittedName>
        <fullName evidence="9">C-type cytochrome</fullName>
    </submittedName>
</protein>
<dbReference type="Pfam" id="PF13442">
    <property type="entry name" value="Cytochrome_CBB3"/>
    <property type="match status" value="1"/>
</dbReference>